<name>A0A9Q1K114_9CARY</name>
<evidence type="ECO:0000313" key="1">
    <source>
        <dbReference type="EMBL" id="KAJ8434798.1"/>
    </source>
</evidence>
<keyword evidence="2" id="KW-1185">Reference proteome</keyword>
<protein>
    <submittedName>
        <fullName evidence="1">Uncharacterized protein</fullName>
    </submittedName>
</protein>
<dbReference type="AlphaFoldDB" id="A0A9Q1K114"/>
<accession>A0A9Q1K114</accession>
<evidence type="ECO:0000313" key="2">
    <source>
        <dbReference type="Proteomes" id="UP001153076"/>
    </source>
</evidence>
<proteinExistence type="predicted"/>
<comment type="caution">
    <text evidence="1">The sequence shown here is derived from an EMBL/GenBank/DDBJ whole genome shotgun (WGS) entry which is preliminary data.</text>
</comment>
<dbReference type="EMBL" id="JAKOGI010000450">
    <property type="protein sequence ID" value="KAJ8434798.1"/>
    <property type="molecule type" value="Genomic_DNA"/>
</dbReference>
<gene>
    <name evidence="1" type="ORF">Cgig2_033748</name>
</gene>
<reference evidence="1" key="1">
    <citation type="submission" date="2022-04" db="EMBL/GenBank/DDBJ databases">
        <title>Carnegiea gigantea Genome sequencing and assembly v2.</title>
        <authorList>
            <person name="Copetti D."/>
            <person name="Sanderson M.J."/>
            <person name="Burquez A."/>
            <person name="Wojciechowski M.F."/>
        </authorList>
    </citation>
    <scope>NUCLEOTIDE SEQUENCE</scope>
    <source>
        <strain evidence="1">SGP5-SGP5p</strain>
        <tissue evidence="1">Aerial part</tissue>
    </source>
</reference>
<organism evidence="1 2">
    <name type="scientific">Carnegiea gigantea</name>
    <dbReference type="NCBI Taxonomy" id="171969"/>
    <lineage>
        <taxon>Eukaryota</taxon>
        <taxon>Viridiplantae</taxon>
        <taxon>Streptophyta</taxon>
        <taxon>Embryophyta</taxon>
        <taxon>Tracheophyta</taxon>
        <taxon>Spermatophyta</taxon>
        <taxon>Magnoliopsida</taxon>
        <taxon>eudicotyledons</taxon>
        <taxon>Gunneridae</taxon>
        <taxon>Pentapetalae</taxon>
        <taxon>Caryophyllales</taxon>
        <taxon>Cactineae</taxon>
        <taxon>Cactaceae</taxon>
        <taxon>Cactoideae</taxon>
        <taxon>Echinocereeae</taxon>
        <taxon>Carnegiea</taxon>
    </lineage>
</organism>
<sequence>MIAGFFPRGTRRGAYDQNNLSVYSKLGVTMKGACWFTRRCLSSSRRRLASTATCSSLVLHKTKGKSGQNQTEMLTNTGTTNTLRKILKNQKARCCKEEVVSEKFQLGEPIQRFPTCSSSSQALQRFYCLSHKLGDGSGHIVLPYVELEVADCFLLFNRGFPEGVPNGFTLVPVRDISST</sequence>
<dbReference type="Proteomes" id="UP001153076">
    <property type="component" value="Unassembled WGS sequence"/>
</dbReference>